<evidence type="ECO:0000256" key="4">
    <source>
        <dbReference type="ARBA" id="ARBA00022823"/>
    </source>
</evidence>
<comment type="cofactor">
    <cofactor evidence="1 6">
        <name>(R)-lipoate</name>
        <dbReference type="ChEBI" id="CHEBI:83088"/>
    </cofactor>
</comment>
<dbReference type="PROSITE" id="PS50968">
    <property type="entry name" value="BIOTINYL_LIPOYL"/>
    <property type="match status" value="1"/>
</dbReference>
<dbReference type="Pfam" id="PF02817">
    <property type="entry name" value="E3_binding"/>
    <property type="match status" value="1"/>
</dbReference>
<dbReference type="InterPro" id="IPR000089">
    <property type="entry name" value="Biotin_lipoyl"/>
</dbReference>
<feature type="region of interest" description="Disordered" evidence="7">
    <location>
        <begin position="79"/>
        <end position="101"/>
    </location>
</feature>
<name>D1CDL1_THET1</name>
<dbReference type="InterPro" id="IPR001078">
    <property type="entry name" value="2-oxoacid_DH_actylTfrase"/>
</dbReference>
<evidence type="ECO:0000313" key="10">
    <source>
        <dbReference type="EMBL" id="ACZ41017.1"/>
    </source>
</evidence>
<dbReference type="EMBL" id="CP001825">
    <property type="protein sequence ID" value="ACZ41017.1"/>
    <property type="molecule type" value="Genomic_DNA"/>
</dbReference>
<dbReference type="OrthoDB" id="9805770at2"/>
<dbReference type="FunFam" id="3.30.559.10:FF:000007">
    <property type="entry name" value="Dihydrolipoamide acetyltransferase component of pyruvate dehydrogenase complex"/>
    <property type="match status" value="1"/>
</dbReference>
<evidence type="ECO:0000259" key="8">
    <source>
        <dbReference type="PROSITE" id="PS50968"/>
    </source>
</evidence>
<dbReference type="SUPFAM" id="SSF51230">
    <property type="entry name" value="Single hybrid motif"/>
    <property type="match status" value="1"/>
</dbReference>
<accession>D1CDL1</accession>
<dbReference type="RefSeq" id="WP_012874052.1">
    <property type="nucleotide sequence ID" value="NC_013525.1"/>
</dbReference>
<reference evidence="11" key="1">
    <citation type="journal article" date="2010" name="Stand. Genomic Sci.">
        <title>Complete genome sequence of 'Thermobaculum terrenum' type strain (YNP1).</title>
        <authorList>
            <person name="Kiss H."/>
            <person name="Cleland D."/>
            <person name="Lapidus A."/>
            <person name="Lucas S."/>
            <person name="Glavina Del Rio T."/>
            <person name="Nolan M."/>
            <person name="Tice H."/>
            <person name="Han C."/>
            <person name="Goodwin L."/>
            <person name="Pitluck S."/>
            <person name="Liolios K."/>
            <person name="Ivanova N."/>
            <person name="Mavromatis K."/>
            <person name="Ovchinnikova G."/>
            <person name="Pati A."/>
            <person name="Chen A."/>
            <person name="Palaniappan K."/>
            <person name="Land M."/>
            <person name="Hauser L."/>
            <person name="Chang Y."/>
            <person name="Jeffries C."/>
            <person name="Lu M."/>
            <person name="Brettin T."/>
            <person name="Detter J."/>
            <person name="Goker M."/>
            <person name="Tindall B."/>
            <person name="Beck B."/>
            <person name="McDermott T."/>
            <person name="Woyke T."/>
            <person name="Bristow J."/>
            <person name="Eisen J."/>
            <person name="Markowitz V."/>
            <person name="Hugenholtz P."/>
            <person name="Kyrpides N."/>
            <person name="Klenk H."/>
            <person name="Cheng J."/>
        </authorList>
    </citation>
    <scope>NUCLEOTIDE SEQUENCE [LARGE SCALE GENOMIC DNA]</scope>
    <source>
        <strain evidence="11">ATCC BAA-798 / YNP1</strain>
    </source>
</reference>
<dbReference type="KEGG" id="ttr:Tter_0095"/>
<dbReference type="Pfam" id="PF00364">
    <property type="entry name" value="Biotin_lipoyl"/>
    <property type="match status" value="1"/>
</dbReference>
<dbReference type="PROSITE" id="PS51826">
    <property type="entry name" value="PSBD"/>
    <property type="match status" value="1"/>
</dbReference>
<dbReference type="eggNOG" id="COG0508">
    <property type="taxonomic scope" value="Bacteria"/>
</dbReference>
<dbReference type="STRING" id="525904.Tter_0095"/>
<dbReference type="GO" id="GO:0016407">
    <property type="term" value="F:acetyltransferase activity"/>
    <property type="evidence" value="ECO:0007669"/>
    <property type="project" value="TreeGrafter"/>
</dbReference>
<feature type="compositionally biased region" description="Polar residues" evidence="7">
    <location>
        <begin position="86"/>
        <end position="101"/>
    </location>
</feature>
<evidence type="ECO:0000256" key="1">
    <source>
        <dbReference type="ARBA" id="ARBA00001938"/>
    </source>
</evidence>
<dbReference type="HOGENOM" id="CLU_016733_10_1_0"/>
<evidence type="ECO:0000259" key="9">
    <source>
        <dbReference type="PROSITE" id="PS51826"/>
    </source>
</evidence>
<evidence type="ECO:0000256" key="6">
    <source>
        <dbReference type="RuleBase" id="RU003423"/>
    </source>
</evidence>
<dbReference type="Gene3D" id="4.10.320.10">
    <property type="entry name" value="E3-binding domain"/>
    <property type="match status" value="1"/>
</dbReference>
<protein>
    <recommendedName>
        <fullName evidence="6">Dihydrolipoamide acetyltransferase component of pyruvate dehydrogenase complex</fullName>
        <ecNumber evidence="6">2.3.1.-</ecNumber>
    </recommendedName>
</protein>
<dbReference type="EC" id="2.3.1.-" evidence="6"/>
<feature type="domain" description="Peripheral subunit-binding (PSBD)" evidence="9">
    <location>
        <begin position="116"/>
        <end position="153"/>
    </location>
</feature>
<dbReference type="InterPro" id="IPR023213">
    <property type="entry name" value="CAT-like_dom_sf"/>
</dbReference>
<comment type="similarity">
    <text evidence="2 6">Belongs to the 2-oxoacid dehydrogenase family.</text>
</comment>
<dbReference type="Pfam" id="PF00198">
    <property type="entry name" value="2-oxoacid_dh"/>
    <property type="match status" value="1"/>
</dbReference>
<dbReference type="PANTHER" id="PTHR43178:SF5">
    <property type="entry name" value="LIPOAMIDE ACYLTRANSFERASE COMPONENT OF BRANCHED-CHAIN ALPHA-KETO ACID DEHYDROGENASE COMPLEX, MITOCHONDRIAL"/>
    <property type="match status" value="1"/>
</dbReference>
<dbReference type="PANTHER" id="PTHR43178">
    <property type="entry name" value="DIHYDROLIPOAMIDE ACETYLTRANSFERASE COMPONENT OF PYRUVATE DEHYDROGENASE COMPLEX"/>
    <property type="match status" value="1"/>
</dbReference>
<dbReference type="InterPro" id="IPR011053">
    <property type="entry name" value="Single_hybrid_motif"/>
</dbReference>
<keyword evidence="11" id="KW-1185">Reference proteome</keyword>
<dbReference type="Gene3D" id="2.40.50.100">
    <property type="match status" value="1"/>
</dbReference>
<dbReference type="Proteomes" id="UP000000323">
    <property type="component" value="Chromosome 1"/>
</dbReference>
<dbReference type="InterPro" id="IPR036625">
    <property type="entry name" value="E3-bd_dom_sf"/>
</dbReference>
<dbReference type="CDD" id="cd06849">
    <property type="entry name" value="lipoyl_domain"/>
    <property type="match status" value="1"/>
</dbReference>
<keyword evidence="4 6" id="KW-0450">Lipoyl</keyword>
<dbReference type="InterPro" id="IPR004167">
    <property type="entry name" value="PSBD"/>
</dbReference>
<evidence type="ECO:0000256" key="2">
    <source>
        <dbReference type="ARBA" id="ARBA00007317"/>
    </source>
</evidence>
<dbReference type="AlphaFoldDB" id="D1CDL1"/>
<proteinExistence type="inferred from homology"/>
<keyword evidence="5 6" id="KW-0012">Acyltransferase</keyword>
<dbReference type="GO" id="GO:0005737">
    <property type="term" value="C:cytoplasm"/>
    <property type="evidence" value="ECO:0007669"/>
    <property type="project" value="TreeGrafter"/>
</dbReference>
<evidence type="ECO:0000256" key="3">
    <source>
        <dbReference type="ARBA" id="ARBA00022679"/>
    </source>
</evidence>
<keyword evidence="3 6" id="KW-0808">Transferase</keyword>
<organism evidence="10 11">
    <name type="scientific">Thermobaculum terrenum (strain ATCC BAA-798 / CCMEE 7001 / YNP1)</name>
    <dbReference type="NCBI Taxonomy" id="525904"/>
    <lineage>
        <taxon>Bacteria</taxon>
        <taxon>Bacillati</taxon>
        <taxon>Chloroflexota</taxon>
        <taxon>Chloroflexia</taxon>
        <taxon>Candidatus Thermobaculales</taxon>
        <taxon>Candidatus Thermobaculaceae</taxon>
        <taxon>Thermobaculum</taxon>
    </lineage>
</organism>
<sequence>MRITMPQLGESVVEGTIGKWFKKEGETVQEYEPLLEVITDKVSADYPSPITGKIVKILVPEGQTVPVGTEIAEVEIISEKEPEATAASTRSEPDESAQQQDTLTVHLTRDKGKPHRYSPAVRRLAEEYKLDLSKIKGSGLGGRVTKKDVESYINTLESIKRNEPEGAKVAAYKPQEIAPKPLHMLPGDEIIPLTHMRRAIADHMVQSVYTAPHVTAVIEVDMTSIVQYRESIKDAFQKHEGIPITYLPFVVSAVAQSLREHPILNSSWSDEGIVLHKQINIGIAVALEDGLLVPVIKQADEKNIVGLARTIYELSNKARAGKLSPEDVQGGTFTVNNPGTFGTIISTPIIVQPQAAILTMEAIIKRPVVINDAIAIRSMMYMCLSFDHRILDGLQAARFLQSVKKKLETFDPDKLGVGYR</sequence>
<dbReference type="InterPro" id="IPR050743">
    <property type="entry name" value="2-oxoacid_DH_E2_comp"/>
</dbReference>
<evidence type="ECO:0000313" key="11">
    <source>
        <dbReference type="Proteomes" id="UP000000323"/>
    </source>
</evidence>
<feature type="domain" description="Lipoyl-binding" evidence="8">
    <location>
        <begin position="1"/>
        <end position="75"/>
    </location>
</feature>
<gene>
    <name evidence="10" type="ordered locus">Tter_0095</name>
</gene>
<evidence type="ECO:0000256" key="5">
    <source>
        <dbReference type="ARBA" id="ARBA00023315"/>
    </source>
</evidence>
<dbReference type="Gene3D" id="3.30.559.10">
    <property type="entry name" value="Chloramphenicol acetyltransferase-like domain"/>
    <property type="match status" value="1"/>
</dbReference>
<dbReference type="SUPFAM" id="SSF52777">
    <property type="entry name" value="CoA-dependent acyltransferases"/>
    <property type="match status" value="1"/>
</dbReference>
<dbReference type="SUPFAM" id="SSF47005">
    <property type="entry name" value="Peripheral subunit-binding domain of 2-oxo acid dehydrogenase complex"/>
    <property type="match status" value="1"/>
</dbReference>
<dbReference type="GO" id="GO:0031405">
    <property type="term" value="F:lipoic acid binding"/>
    <property type="evidence" value="ECO:0007669"/>
    <property type="project" value="TreeGrafter"/>
</dbReference>
<evidence type="ECO:0000256" key="7">
    <source>
        <dbReference type="SAM" id="MobiDB-lite"/>
    </source>
</evidence>